<feature type="transmembrane region" description="Helical" evidence="9">
    <location>
        <begin position="48"/>
        <end position="72"/>
    </location>
</feature>
<keyword evidence="3 9" id="KW-0813">Transport</keyword>
<evidence type="ECO:0000256" key="8">
    <source>
        <dbReference type="ARBA" id="ARBA00023136"/>
    </source>
</evidence>
<keyword evidence="5" id="KW-0997">Cell inner membrane</keyword>
<name>A0A1M4VJA8_9BACT</name>
<proteinExistence type="inferred from homology"/>
<evidence type="ECO:0000256" key="9">
    <source>
        <dbReference type="RuleBase" id="RU361157"/>
    </source>
</evidence>
<evidence type="ECO:0000256" key="1">
    <source>
        <dbReference type="ARBA" id="ARBA00004429"/>
    </source>
</evidence>
<sequence length="284" mass="32858">MLHQEQKWDWEIQSRPKFKWGVRDILSYRHLLGSLVRREFLLNYQQTILGPVWILFQPLLTLVTYVLVFGKLIGIPTGENLPPVLFYFSGIVLWNFFNDSFVGTSNTFRDNIQIFSKVYFPRIIMPLSVLFTHFFRLLVQLILLVLMIGYYIIFKDFHVPLSPNLLLVPLAIILTGVISFTLGLFFSVLTAKYRDISNLVYVGIRLLMFVTPVIYPLSAVQEKLRWVVNINPLTPLFELFRLGLLGQGTVAPLQLLYCILFIVLTLFGSLYLFTKQGSKLIDVV</sequence>
<dbReference type="RefSeq" id="WP_072834027.1">
    <property type="nucleotide sequence ID" value="NZ_FQUU01000003.1"/>
</dbReference>
<evidence type="ECO:0000313" key="11">
    <source>
        <dbReference type="EMBL" id="SHE69156.1"/>
    </source>
</evidence>
<dbReference type="InterPro" id="IPR047817">
    <property type="entry name" value="ABC2_TM_bact-type"/>
</dbReference>
<evidence type="ECO:0000256" key="4">
    <source>
        <dbReference type="ARBA" id="ARBA00022475"/>
    </source>
</evidence>
<feature type="transmembrane region" description="Helical" evidence="9">
    <location>
        <begin position="165"/>
        <end position="186"/>
    </location>
</feature>
<dbReference type="PANTHER" id="PTHR30413:SF8">
    <property type="entry name" value="TRANSPORT PERMEASE PROTEIN"/>
    <property type="match status" value="1"/>
</dbReference>
<organism evidence="11 12">
    <name type="scientific">Flavisolibacter ginsengisoli DSM 18119</name>
    <dbReference type="NCBI Taxonomy" id="1121884"/>
    <lineage>
        <taxon>Bacteria</taxon>
        <taxon>Pseudomonadati</taxon>
        <taxon>Bacteroidota</taxon>
        <taxon>Chitinophagia</taxon>
        <taxon>Chitinophagales</taxon>
        <taxon>Chitinophagaceae</taxon>
        <taxon>Flavisolibacter</taxon>
    </lineage>
</organism>
<feature type="domain" description="ABC transmembrane type-2" evidence="10">
    <location>
        <begin position="49"/>
        <end position="276"/>
    </location>
</feature>
<dbReference type="PANTHER" id="PTHR30413">
    <property type="entry name" value="INNER MEMBRANE TRANSPORT PERMEASE"/>
    <property type="match status" value="1"/>
</dbReference>
<keyword evidence="7 9" id="KW-1133">Transmembrane helix</keyword>
<evidence type="ECO:0000256" key="3">
    <source>
        <dbReference type="ARBA" id="ARBA00022448"/>
    </source>
</evidence>
<comment type="subcellular location">
    <subcellularLocation>
        <location evidence="1">Cell inner membrane</location>
        <topology evidence="1">Multi-pass membrane protein</topology>
    </subcellularLocation>
    <subcellularLocation>
        <location evidence="9">Cell membrane</location>
        <topology evidence="9">Multi-pass membrane protein</topology>
    </subcellularLocation>
</comment>
<dbReference type="STRING" id="1121884.SAMN02745131_00880"/>
<evidence type="ECO:0000259" key="10">
    <source>
        <dbReference type="PROSITE" id="PS51012"/>
    </source>
</evidence>
<dbReference type="AlphaFoldDB" id="A0A1M4VJA8"/>
<evidence type="ECO:0000256" key="7">
    <source>
        <dbReference type="ARBA" id="ARBA00022989"/>
    </source>
</evidence>
<dbReference type="InterPro" id="IPR013525">
    <property type="entry name" value="ABC2_TM"/>
</dbReference>
<keyword evidence="8 9" id="KW-0472">Membrane</keyword>
<evidence type="ECO:0000256" key="2">
    <source>
        <dbReference type="ARBA" id="ARBA00007783"/>
    </source>
</evidence>
<dbReference type="EMBL" id="FQUU01000003">
    <property type="protein sequence ID" value="SHE69156.1"/>
    <property type="molecule type" value="Genomic_DNA"/>
</dbReference>
<dbReference type="GO" id="GO:0140359">
    <property type="term" value="F:ABC-type transporter activity"/>
    <property type="evidence" value="ECO:0007669"/>
    <property type="project" value="InterPro"/>
</dbReference>
<keyword evidence="6 9" id="KW-0812">Transmembrane</keyword>
<dbReference type="PROSITE" id="PS51012">
    <property type="entry name" value="ABC_TM2"/>
    <property type="match status" value="1"/>
</dbReference>
<dbReference type="GO" id="GO:0015920">
    <property type="term" value="P:lipopolysaccharide transport"/>
    <property type="evidence" value="ECO:0007669"/>
    <property type="project" value="TreeGrafter"/>
</dbReference>
<feature type="transmembrane region" description="Helical" evidence="9">
    <location>
        <begin position="198"/>
        <end position="217"/>
    </location>
</feature>
<protein>
    <recommendedName>
        <fullName evidence="9">Transport permease protein</fullName>
    </recommendedName>
</protein>
<feature type="transmembrane region" description="Helical" evidence="9">
    <location>
        <begin position="84"/>
        <end position="102"/>
    </location>
</feature>
<feature type="transmembrane region" description="Helical" evidence="9">
    <location>
        <begin position="254"/>
        <end position="273"/>
    </location>
</feature>
<reference evidence="11 12" key="1">
    <citation type="submission" date="2016-11" db="EMBL/GenBank/DDBJ databases">
        <authorList>
            <person name="Jaros S."/>
            <person name="Januszkiewicz K."/>
            <person name="Wedrychowicz H."/>
        </authorList>
    </citation>
    <scope>NUCLEOTIDE SEQUENCE [LARGE SCALE GENOMIC DNA]</scope>
    <source>
        <strain evidence="11 12">DSM 18119</strain>
    </source>
</reference>
<keyword evidence="12" id="KW-1185">Reference proteome</keyword>
<dbReference type="Pfam" id="PF01061">
    <property type="entry name" value="ABC2_membrane"/>
    <property type="match status" value="1"/>
</dbReference>
<feature type="transmembrane region" description="Helical" evidence="9">
    <location>
        <begin position="123"/>
        <end position="153"/>
    </location>
</feature>
<evidence type="ECO:0000313" key="12">
    <source>
        <dbReference type="Proteomes" id="UP000184048"/>
    </source>
</evidence>
<evidence type="ECO:0000256" key="5">
    <source>
        <dbReference type="ARBA" id="ARBA00022519"/>
    </source>
</evidence>
<evidence type="ECO:0000256" key="6">
    <source>
        <dbReference type="ARBA" id="ARBA00022692"/>
    </source>
</evidence>
<comment type="similarity">
    <text evidence="2 9">Belongs to the ABC-2 integral membrane protein family.</text>
</comment>
<dbReference type="GO" id="GO:0005886">
    <property type="term" value="C:plasma membrane"/>
    <property type="evidence" value="ECO:0007669"/>
    <property type="project" value="UniProtKB-SubCell"/>
</dbReference>
<dbReference type="Proteomes" id="UP000184048">
    <property type="component" value="Unassembled WGS sequence"/>
</dbReference>
<gene>
    <name evidence="11" type="ORF">SAMN02745131_00880</name>
</gene>
<keyword evidence="4 9" id="KW-1003">Cell membrane</keyword>
<accession>A0A1M4VJA8</accession>